<comment type="catalytic activity">
    <reaction evidence="9">
        <text>N(4)-(alpha-D-Man-(1-&gt;2)-alpha-D-Man-(1-&gt;2)-alpha-D-Man-(1-&gt;3)-[alpha-D-Man-(1-&gt;2)-alpha-D-Man-(1-&gt;3)-[alpha-D-Man-(1-&gt;2)-alpha-D-Man-(1-&gt;6)]-alpha-D-Man-(1-&gt;6)]-beta-D-Man-(1-&gt;4)-beta-D-GlcNAc-(1-&gt;4)-beta-D-GlcNAc)-L-asparaginyl-[protein] (N-glucan mannose isomer 9A1,2,3B1,2,3) + 4 H2O = N(4)-(alpha-D-Man-(1-&gt;3)-[alpha-D-Man-(1-&gt;3)-[alpha-D-Man-(1-&gt;6)]-alpha-D-Man-(1-&gt;6)]-beta-D-Man-(1-&gt;4)-beta-D-GlcNAc-(1-&gt;4)-beta-D-GlcNAc)-L-asparaginyl-[protein] (N-glucan mannose isomer 5A1,2) + 4 beta-D-mannose</text>
        <dbReference type="Rhea" id="RHEA:56008"/>
        <dbReference type="Rhea" id="RHEA-COMP:14356"/>
        <dbReference type="Rhea" id="RHEA-COMP:14367"/>
        <dbReference type="ChEBI" id="CHEBI:15377"/>
        <dbReference type="ChEBI" id="CHEBI:28563"/>
        <dbReference type="ChEBI" id="CHEBI:59087"/>
        <dbReference type="ChEBI" id="CHEBI:139493"/>
        <dbReference type="EC" id="3.2.1.113"/>
    </reaction>
</comment>
<dbReference type="Proteomes" id="UP000046392">
    <property type="component" value="Unplaced"/>
</dbReference>
<keyword evidence="5 12" id="KW-0378">Hydrolase</keyword>
<keyword evidence="4 10" id="KW-0479">Metal-binding</keyword>
<protein>
    <recommendedName>
        <fullName evidence="12">alpha-1,2-Mannosidase</fullName>
        <ecNumber evidence="12">3.2.1.-</ecNumber>
    </recommendedName>
</protein>
<evidence type="ECO:0000256" key="4">
    <source>
        <dbReference type="ARBA" id="ARBA00022723"/>
    </source>
</evidence>
<dbReference type="InterPro" id="IPR012341">
    <property type="entry name" value="6hp_glycosidase-like_sf"/>
</dbReference>
<keyword evidence="13" id="KW-1185">Reference proteome</keyword>
<evidence type="ECO:0000256" key="7">
    <source>
        <dbReference type="ARBA" id="ARBA00023157"/>
    </source>
</evidence>
<keyword evidence="7 11" id="KW-1015">Disulfide bond</keyword>
<dbReference type="GO" id="GO:0005783">
    <property type="term" value="C:endoplasmic reticulum"/>
    <property type="evidence" value="ECO:0007669"/>
    <property type="project" value="TreeGrafter"/>
</dbReference>
<dbReference type="AlphaFoldDB" id="A0A0N5BJM6"/>
<comment type="cofactor">
    <cofactor evidence="1 10">
        <name>Ca(2+)</name>
        <dbReference type="ChEBI" id="CHEBI:29108"/>
    </cofactor>
</comment>
<dbReference type="GO" id="GO:0005975">
    <property type="term" value="P:carbohydrate metabolic process"/>
    <property type="evidence" value="ECO:0007669"/>
    <property type="project" value="InterPro"/>
</dbReference>
<dbReference type="GO" id="GO:0005509">
    <property type="term" value="F:calcium ion binding"/>
    <property type="evidence" value="ECO:0007669"/>
    <property type="project" value="InterPro"/>
</dbReference>
<dbReference type="WBParaSite" id="SPAL_0000614900.1">
    <property type="protein sequence ID" value="SPAL_0000614900.1"/>
    <property type="gene ID" value="SPAL_0000614900"/>
</dbReference>
<dbReference type="PRINTS" id="PR00747">
    <property type="entry name" value="GLYHDRLASE47"/>
</dbReference>
<evidence type="ECO:0000256" key="10">
    <source>
        <dbReference type="PIRSR" id="PIRSR601382-2"/>
    </source>
</evidence>
<reference evidence="14" key="1">
    <citation type="submission" date="2017-02" db="UniProtKB">
        <authorList>
            <consortium name="WormBaseParasite"/>
        </authorList>
    </citation>
    <scope>IDENTIFICATION</scope>
</reference>
<dbReference type="Gene3D" id="1.50.10.10">
    <property type="match status" value="1"/>
</dbReference>
<dbReference type="SUPFAM" id="SSF48225">
    <property type="entry name" value="Seven-hairpin glycosidases"/>
    <property type="match status" value="1"/>
</dbReference>
<name>A0A0N5BJM6_STREA</name>
<proteinExistence type="inferred from homology"/>
<dbReference type="EC" id="3.2.1.-" evidence="12"/>
<evidence type="ECO:0000256" key="2">
    <source>
        <dbReference type="ARBA" id="ARBA00004922"/>
    </source>
</evidence>
<keyword evidence="12" id="KW-0326">Glycosidase</keyword>
<evidence type="ECO:0000256" key="12">
    <source>
        <dbReference type="RuleBase" id="RU361193"/>
    </source>
</evidence>
<evidence type="ECO:0000256" key="8">
    <source>
        <dbReference type="ARBA" id="ARBA00047669"/>
    </source>
</evidence>
<evidence type="ECO:0000256" key="5">
    <source>
        <dbReference type="ARBA" id="ARBA00022801"/>
    </source>
</evidence>
<dbReference type="InterPro" id="IPR001382">
    <property type="entry name" value="Glyco_hydro_47"/>
</dbReference>
<comment type="catalytic activity">
    <reaction evidence="8">
        <text>N(4)-(alpha-D-Man-(1-&gt;2)-alpha-D-Man-(1-&gt;2)-alpha-D-Man-(1-&gt;3)-[alpha-D-Man-(1-&gt;3)-[alpha-D-Man-(1-&gt;2)-alpha-D-Man-(1-&gt;6)]-alpha-D-Man-(1-&gt;6)]-beta-D-Man-(1-&gt;4)-beta-D-GlcNAc-(1-&gt;4)-beta-D-GlcNAc)-L-asparaginyl-[protein] (N-glucan mannose isomer 8A1,2,3B1,3) + 3 H2O = N(4)-(alpha-D-Man-(1-&gt;3)-[alpha-D-Man-(1-&gt;3)-[alpha-D-Man-(1-&gt;6)]-alpha-D-Man-(1-&gt;6)]-beta-D-Man-(1-&gt;4)-beta-D-GlcNAc-(1-&gt;4)-beta-D-GlcNAc)-L-asparaginyl-[protein] (N-glucan mannose isomer 5A1,2) + 3 beta-D-mannose</text>
        <dbReference type="Rhea" id="RHEA:56028"/>
        <dbReference type="Rhea" id="RHEA-COMP:14358"/>
        <dbReference type="Rhea" id="RHEA-COMP:14367"/>
        <dbReference type="ChEBI" id="CHEBI:15377"/>
        <dbReference type="ChEBI" id="CHEBI:28563"/>
        <dbReference type="ChEBI" id="CHEBI:59087"/>
        <dbReference type="ChEBI" id="CHEBI:60628"/>
        <dbReference type="EC" id="3.2.1.113"/>
    </reaction>
</comment>
<evidence type="ECO:0000256" key="9">
    <source>
        <dbReference type="ARBA" id="ARBA00048605"/>
    </source>
</evidence>
<evidence type="ECO:0000256" key="1">
    <source>
        <dbReference type="ARBA" id="ARBA00001913"/>
    </source>
</evidence>
<evidence type="ECO:0000256" key="3">
    <source>
        <dbReference type="ARBA" id="ARBA00007658"/>
    </source>
</evidence>
<evidence type="ECO:0000256" key="6">
    <source>
        <dbReference type="ARBA" id="ARBA00022837"/>
    </source>
</evidence>
<accession>A0A0N5BJM6</accession>
<dbReference type="GO" id="GO:0016020">
    <property type="term" value="C:membrane"/>
    <property type="evidence" value="ECO:0007669"/>
    <property type="project" value="InterPro"/>
</dbReference>
<organism evidence="13 14">
    <name type="scientific">Strongyloides papillosus</name>
    <name type="common">Intestinal threadworm</name>
    <dbReference type="NCBI Taxonomy" id="174720"/>
    <lineage>
        <taxon>Eukaryota</taxon>
        <taxon>Metazoa</taxon>
        <taxon>Ecdysozoa</taxon>
        <taxon>Nematoda</taxon>
        <taxon>Chromadorea</taxon>
        <taxon>Rhabditida</taxon>
        <taxon>Tylenchina</taxon>
        <taxon>Panagrolaimomorpha</taxon>
        <taxon>Strongyloidoidea</taxon>
        <taxon>Strongyloididae</taxon>
        <taxon>Strongyloides</taxon>
    </lineage>
</organism>
<dbReference type="GO" id="GO:0004571">
    <property type="term" value="F:mannosyl-oligosaccharide 1,2-alpha-mannosidase activity"/>
    <property type="evidence" value="ECO:0007669"/>
    <property type="project" value="UniProtKB-EC"/>
</dbReference>
<dbReference type="InterPro" id="IPR050749">
    <property type="entry name" value="Glycosyl_Hydrolase_47"/>
</dbReference>
<evidence type="ECO:0000313" key="14">
    <source>
        <dbReference type="WBParaSite" id="SPAL_0000614900.1"/>
    </source>
</evidence>
<evidence type="ECO:0000313" key="13">
    <source>
        <dbReference type="Proteomes" id="UP000046392"/>
    </source>
</evidence>
<dbReference type="Pfam" id="PF01532">
    <property type="entry name" value="Glyco_hydro_47"/>
    <property type="match status" value="1"/>
</dbReference>
<feature type="binding site" evidence="10">
    <location>
        <position position="208"/>
    </location>
    <ligand>
        <name>Ca(2+)</name>
        <dbReference type="ChEBI" id="CHEBI:29108"/>
    </ligand>
</feature>
<feature type="disulfide bond" evidence="11">
    <location>
        <begin position="51"/>
        <end position="80"/>
    </location>
</feature>
<dbReference type="STRING" id="174720.A0A0N5BJM6"/>
<keyword evidence="6 10" id="KW-0106">Calcium</keyword>
<comment type="pathway">
    <text evidence="2">Protein modification; protein glycosylation.</text>
</comment>
<dbReference type="InterPro" id="IPR036026">
    <property type="entry name" value="Seven-hairpin_glycosidases"/>
</dbReference>
<sequence length="218" mass="25301">MTNDMLRDDFVRAMESIKKNLIKYSVPNNYLYIGELTNGGSFSPKMDHLVCFLAGTLALSQKNGLSDEYLEIGKKLGETCHLFYKNPTGLGPEIAYFHEKEGKEPDIYIKPLDAHSLLRPEAVEGWFYLYRITGDKKYQDWAWEMFQAIEKYAKLETGYSSVSNVKKIPVTYKDMMESFFLSETLKYLYLILSDNQDILPLDKWVFNTEAHPLPIYNK</sequence>
<comment type="similarity">
    <text evidence="3 12">Belongs to the glycosyl hydrolase 47 family.</text>
</comment>
<evidence type="ECO:0000256" key="11">
    <source>
        <dbReference type="PIRSR" id="PIRSR601382-3"/>
    </source>
</evidence>
<dbReference type="PANTHER" id="PTHR11742">
    <property type="entry name" value="MANNOSYL-OLIGOSACCHARIDE ALPHA-1,2-MANNOSIDASE-RELATED"/>
    <property type="match status" value="1"/>
</dbReference>
<dbReference type="PANTHER" id="PTHR11742:SF55">
    <property type="entry name" value="ENDOPLASMIC RETICULUM MANNOSYL-OLIGOSACCHARIDE 1,2-ALPHA-MANNOSIDASE"/>
    <property type="match status" value="1"/>
</dbReference>